<dbReference type="Proteomes" id="UP001142055">
    <property type="component" value="Chromosome 2"/>
</dbReference>
<feature type="region of interest" description="Disordered" evidence="1">
    <location>
        <begin position="451"/>
        <end position="648"/>
    </location>
</feature>
<keyword evidence="2" id="KW-1133">Transmembrane helix</keyword>
<dbReference type="AlphaFoldDB" id="A0A9Q0RLT8"/>
<feature type="compositionally biased region" description="Basic residues" evidence="1">
    <location>
        <begin position="625"/>
        <end position="648"/>
    </location>
</feature>
<comment type="caution">
    <text evidence="3">The sequence shown here is derived from an EMBL/GenBank/DDBJ whole genome shotgun (WGS) entry which is preliminary data.</text>
</comment>
<feature type="compositionally biased region" description="Polar residues" evidence="1">
    <location>
        <begin position="502"/>
        <end position="514"/>
    </location>
</feature>
<keyword evidence="2" id="KW-0472">Membrane</keyword>
<accession>A0A9Q0RLT8</accession>
<feature type="compositionally biased region" description="Polar residues" evidence="1">
    <location>
        <begin position="464"/>
        <end position="473"/>
    </location>
</feature>
<keyword evidence="4" id="KW-1185">Reference proteome</keyword>
<feature type="transmembrane region" description="Helical" evidence="2">
    <location>
        <begin position="351"/>
        <end position="369"/>
    </location>
</feature>
<keyword evidence="2" id="KW-0812">Transmembrane</keyword>
<feature type="transmembrane region" description="Helical" evidence="2">
    <location>
        <begin position="301"/>
        <end position="322"/>
    </location>
</feature>
<evidence type="ECO:0000256" key="2">
    <source>
        <dbReference type="SAM" id="Phobius"/>
    </source>
</evidence>
<reference evidence="3" key="1">
    <citation type="submission" date="2022-12" db="EMBL/GenBank/DDBJ databases">
        <title>Genome assemblies of Blomia tropicalis.</title>
        <authorList>
            <person name="Cui Y."/>
        </authorList>
    </citation>
    <scope>NUCLEOTIDE SEQUENCE</scope>
    <source>
        <tissue evidence="3">Adult mites</tissue>
    </source>
</reference>
<sequence>MTGALLALPIHLDNSEGVSHDDIVYGDGHDYGYSGMMRPTQEVYSGGLKVMIPQELLHPVDSKDQKVSEKSGVILPSLIIFIGLVAIIGTIINDYIKSNSTLGQPEEQFNMILCHEHNAPYQYNLVFRVGCPSDNFDMKNGFVEFIILGPEDEPIGTPVRFDCSLIPDRICGEMHCLIGRISPMPKINGIRAYHGDRDGTIFLYEYVLFDLIEENVIEITSYHEYLTNQPKTYRGTPLTNGDGEEVGLYPELPLMEWTNIELVIFSFFILMANGSIVMLLEYYNIYPAKIKDQQGSLYRSLLDVLISLIPCVFLLGIVTLTYKYCIKRNVLRTEYSTLDDETAIMWQRLSYAYLTIFGLFSVGLIGVFISLGKKISFIKSVYWLCSTKLLSAFVFGIWAAANKSHWFKSLFDENVEAQAIATSGQQQFDSSNSSEQQKMVTNQSTVFFNNNNNQQRQKNNNINPLSDNVSDLSSFGPKLKNPMRINKMASVNKNNNNKNKGETSALTSGSNKVSNKLRRQKKNSSSSMKGSSRLRKNSSLIKNSSPTLKGSSRRKKSSLAKNSISMKGKSPLKNKSQSRRIRTIPDMNNSKSRRKRKMNSNKIEKDLKCNRSMKKDSSPSIKGSIKNRKSRKNNTSIKCRRSRKKQKS</sequence>
<protein>
    <submittedName>
        <fullName evidence="3">Uncharacterized protein</fullName>
    </submittedName>
</protein>
<feature type="compositionally biased region" description="Low complexity" evidence="1">
    <location>
        <begin position="451"/>
        <end position="463"/>
    </location>
</feature>
<feature type="compositionally biased region" description="Basic and acidic residues" evidence="1">
    <location>
        <begin position="602"/>
        <end position="617"/>
    </location>
</feature>
<name>A0A9Q0RLT8_BLOTA</name>
<evidence type="ECO:0000313" key="3">
    <source>
        <dbReference type="EMBL" id="KAJ6219099.1"/>
    </source>
</evidence>
<feature type="transmembrane region" description="Helical" evidence="2">
    <location>
        <begin position="262"/>
        <end position="280"/>
    </location>
</feature>
<feature type="transmembrane region" description="Helical" evidence="2">
    <location>
        <begin position="381"/>
        <end position="401"/>
    </location>
</feature>
<feature type="transmembrane region" description="Helical" evidence="2">
    <location>
        <begin position="73"/>
        <end position="92"/>
    </location>
</feature>
<proteinExistence type="predicted"/>
<evidence type="ECO:0000256" key="1">
    <source>
        <dbReference type="SAM" id="MobiDB-lite"/>
    </source>
</evidence>
<evidence type="ECO:0000313" key="4">
    <source>
        <dbReference type="Proteomes" id="UP001142055"/>
    </source>
</evidence>
<feature type="compositionally biased region" description="Basic residues" evidence="1">
    <location>
        <begin position="570"/>
        <end position="582"/>
    </location>
</feature>
<feature type="compositionally biased region" description="Polar residues" evidence="1">
    <location>
        <begin position="537"/>
        <end position="550"/>
    </location>
</feature>
<dbReference type="EMBL" id="JAPWDV010000002">
    <property type="protein sequence ID" value="KAJ6219099.1"/>
    <property type="molecule type" value="Genomic_DNA"/>
</dbReference>
<organism evidence="3 4">
    <name type="scientific">Blomia tropicalis</name>
    <name type="common">Mite</name>
    <dbReference type="NCBI Taxonomy" id="40697"/>
    <lineage>
        <taxon>Eukaryota</taxon>
        <taxon>Metazoa</taxon>
        <taxon>Ecdysozoa</taxon>
        <taxon>Arthropoda</taxon>
        <taxon>Chelicerata</taxon>
        <taxon>Arachnida</taxon>
        <taxon>Acari</taxon>
        <taxon>Acariformes</taxon>
        <taxon>Sarcoptiformes</taxon>
        <taxon>Astigmata</taxon>
        <taxon>Glycyphagoidea</taxon>
        <taxon>Echimyopodidae</taxon>
        <taxon>Blomia</taxon>
    </lineage>
</organism>
<gene>
    <name evidence="3" type="ORF">RDWZM_004911</name>
</gene>